<dbReference type="InterPro" id="IPR050484">
    <property type="entry name" value="Transf_Hexapept/Carb_Anhydrase"/>
</dbReference>
<evidence type="ECO:0000313" key="3">
    <source>
        <dbReference type="Proteomes" id="UP000064967"/>
    </source>
</evidence>
<dbReference type="PANTHER" id="PTHR13061">
    <property type="entry name" value="DYNACTIN SUBUNIT P25"/>
    <property type="match status" value="1"/>
</dbReference>
<dbReference type="InterPro" id="IPR047324">
    <property type="entry name" value="LbH_gamma_CA-like"/>
</dbReference>
<gene>
    <name evidence="2" type="ORF">AKJ09_09571</name>
</gene>
<dbReference type="Proteomes" id="UP000064967">
    <property type="component" value="Chromosome"/>
</dbReference>
<proteinExistence type="predicted"/>
<keyword evidence="3" id="KW-1185">Reference proteome</keyword>
<evidence type="ECO:0000313" key="2">
    <source>
        <dbReference type="EMBL" id="AKV02908.1"/>
    </source>
</evidence>
<feature type="compositionally biased region" description="Polar residues" evidence="1">
    <location>
        <begin position="7"/>
        <end position="19"/>
    </location>
</feature>
<feature type="region of interest" description="Disordered" evidence="1">
    <location>
        <begin position="1"/>
        <end position="24"/>
    </location>
</feature>
<dbReference type="SUPFAM" id="SSF51161">
    <property type="entry name" value="Trimeric LpxA-like enzymes"/>
    <property type="match status" value="1"/>
</dbReference>
<dbReference type="AlphaFoldDB" id="A0A0K1QAZ7"/>
<protein>
    <submittedName>
        <fullName evidence="2">Carbonic anhydrase, family 3</fullName>
    </submittedName>
</protein>
<dbReference type="STRING" id="1391654.AKJ09_09571"/>
<accession>A0A0K1QAZ7</accession>
<evidence type="ECO:0000256" key="1">
    <source>
        <dbReference type="SAM" id="MobiDB-lite"/>
    </source>
</evidence>
<dbReference type="InterPro" id="IPR011004">
    <property type="entry name" value="Trimer_LpxA-like_sf"/>
</dbReference>
<reference evidence="2 3" key="1">
    <citation type="submission" date="2015-08" db="EMBL/GenBank/DDBJ databases">
        <authorList>
            <person name="Babu N.S."/>
            <person name="Beckwith C.J."/>
            <person name="Beseler K.G."/>
            <person name="Brison A."/>
            <person name="Carone J.V."/>
            <person name="Caskin T.P."/>
            <person name="Diamond M."/>
            <person name="Durham M.E."/>
            <person name="Foxe J.M."/>
            <person name="Go M."/>
            <person name="Henderson B.A."/>
            <person name="Jones I.B."/>
            <person name="McGettigan J.A."/>
            <person name="Micheletti S.J."/>
            <person name="Nasrallah M.E."/>
            <person name="Ortiz D."/>
            <person name="Piller C.R."/>
            <person name="Privatt S.R."/>
            <person name="Schneider S.L."/>
            <person name="Sharp S."/>
            <person name="Smith T.C."/>
            <person name="Stanton J.D."/>
            <person name="Ullery H.E."/>
            <person name="Wilson R.J."/>
            <person name="Serrano M.G."/>
            <person name="Buck G."/>
            <person name="Lee V."/>
            <person name="Wang Y."/>
            <person name="Carvalho R."/>
            <person name="Voegtly L."/>
            <person name="Shi R."/>
            <person name="Duckworth R."/>
            <person name="Johnson A."/>
            <person name="Loviza R."/>
            <person name="Walstead R."/>
            <person name="Shah Z."/>
            <person name="Kiflezghi M."/>
            <person name="Wade K."/>
            <person name="Ball S.L."/>
            <person name="Bradley K.W."/>
            <person name="Asai D.J."/>
            <person name="Bowman C.A."/>
            <person name="Russell D.A."/>
            <person name="Pope W.H."/>
            <person name="Jacobs-Sera D."/>
            <person name="Hendrix R.W."/>
            <person name="Hatfull G.F."/>
        </authorList>
    </citation>
    <scope>NUCLEOTIDE SEQUENCE [LARGE SCALE GENOMIC DNA]</scope>
    <source>
        <strain evidence="2 3">DSM 27648</strain>
    </source>
</reference>
<dbReference type="OrthoDB" id="9803036at2"/>
<dbReference type="PANTHER" id="PTHR13061:SF29">
    <property type="entry name" value="GAMMA CARBONIC ANHYDRASE-LIKE 1, MITOCHONDRIAL-RELATED"/>
    <property type="match status" value="1"/>
</dbReference>
<dbReference type="RefSeq" id="WP_146653763.1">
    <property type="nucleotide sequence ID" value="NZ_CP012333.1"/>
</dbReference>
<dbReference type="CDD" id="cd04645">
    <property type="entry name" value="LbH_gamma_CA_like"/>
    <property type="match status" value="1"/>
</dbReference>
<organism evidence="2 3">
    <name type="scientific">Labilithrix luteola</name>
    <dbReference type="NCBI Taxonomy" id="1391654"/>
    <lineage>
        <taxon>Bacteria</taxon>
        <taxon>Pseudomonadati</taxon>
        <taxon>Myxococcota</taxon>
        <taxon>Polyangia</taxon>
        <taxon>Polyangiales</taxon>
        <taxon>Labilitrichaceae</taxon>
        <taxon>Labilithrix</taxon>
    </lineage>
</organism>
<dbReference type="Gene3D" id="2.160.10.10">
    <property type="entry name" value="Hexapeptide repeat proteins"/>
    <property type="match status" value="1"/>
</dbReference>
<dbReference type="KEGG" id="llu:AKJ09_09571"/>
<sequence length="195" mass="20272">MSDKSETQNTECGRGSNQARPRGPVYALGARKPVLGRDVFVAPTASVVGDVVLGDEASVWFGAVLRGDSFPITVGDRTNIQDNAVVHVTGGVAKAVIGSDVTVGHQAVVHGCTVGSFCLIGIGAIVLDLAIVEDECLIAAGTLVPPRMRIPSRSLVMGRPGKVIKTLGEADLAQIRSASEHYVANAKDFLAQLLS</sequence>
<name>A0A0K1QAZ7_9BACT</name>
<dbReference type="EMBL" id="CP012333">
    <property type="protein sequence ID" value="AKV02908.1"/>
    <property type="molecule type" value="Genomic_DNA"/>
</dbReference>